<dbReference type="Proteomes" id="UP000240357">
    <property type="component" value="Unassembled WGS sequence"/>
</dbReference>
<dbReference type="InterPro" id="IPR050834">
    <property type="entry name" value="Glycosyltransf_2"/>
</dbReference>
<dbReference type="SUPFAM" id="SSF53448">
    <property type="entry name" value="Nucleotide-diphospho-sugar transferases"/>
    <property type="match status" value="1"/>
</dbReference>
<dbReference type="CDD" id="cd00761">
    <property type="entry name" value="Glyco_tranf_GTA_type"/>
    <property type="match status" value="1"/>
</dbReference>
<dbReference type="InterPro" id="IPR029044">
    <property type="entry name" value="Nucleotide-diphossugar_trans"/>
</dbReference>
<gene>
    <name evidence="2" type="ORF">AHMF7605_10880</name>
</gene>
<dbReference type="Gene3D" id="3.90.550.10">
    <property type="entry name" value="Spore Coat Polysaccharide Biosynthesis Protein SpsA, Chain A"/>
    <property type="match status" value="1"/>
</dbReference>
<dbReference type="GO" id="GO:0016740">
    <property type="term" value="F:transferase activity"/>
    <property type="evidence" value="ECO:0007669"/>
    <property type="project" value="UniProtKB-KW"/>
</dbReference>
<dbReference type="OrthoDB" id="9801954at2"/>
<keyword evidence="3" id="KW-1185">Reference proteome</keyword>
<organism evidence="2 3">
    <name type="scientific">Adhaeribacter arboris</name>
    <dbReference type="NCBI Taxonomy" id="2072846"/>
    <lineage>
        <taxon>Bacteria</taxon>
        <taxon>Pseudomonadati</taxon>
        <taxon>Bacteroidota</taxon>
        <taxon>Cytophagia</taxon>
        <taxon>Cytophagales</taxon>
        <taxon>Hymenobacteraceae</taxon>
        <taxon>Adhaeribacter</taxon>
    </lineage>
</organism>
<evidence type="ECO:0000259" key="1">
    <source>
        <dbReference type="Pfam" id="PF00535"/>
    </source>
</evidence>
<reference evidence="2 3" key="1">
    <citation type="submission" date="2018-03" db="EMBL/GenBank/DDBJ databases">
        <title>Adhaeribacter sp. HMF7605 Genome sequencing and assembly.</title>
        <authorList>
            <person name="Kang H."/>
            <person name="Kang J."/>
            <person name="Cha I."/>
            <person name="Kim H."/>
            <person name="Joh K."/>
        </authorList>
    </citation>
    <scope>NUCLEOTIDE SEQUENCE [LARGE SCALE GENOMIC DNA]</scope>
    <source>
        <strain evidence="2 3">HMF7605</strain>
    </source>
</reference>
<dbReference type="PANTHER" id="PTHR43685:SF2">
    <property type="entry name" value="GLYCOSYLTRANSFERASE 2-LIKE DOMAIN-CONTAINING PROTEIN"/>
    <property type="match status" value="1"/>
</dbReference>
<proteinExistence type="predicted"/>
<dbReference type="EMBL" id="PYFT01000001">
    <property type="protein sequence ID" value="PSR53986.1"/>
    <property type="molecule type" value="Genomic_DNA"/>
</dbReference>
<evidence type="ECO:0000313" key="2">
    <source>
        <dbReference type="EMBL" id="PSR53986.1"/>
    </source>
</evidence>
<name>A0A2T2YEP5_9BACT</name>
<keyword evidence="2" id="KW-0808">Transferase</keyword>
<protein>
    <submittedName>
        <fullName evidence="2">Glycosyl transferase family 2</fullName>
    </submittedName>
</protein>
<dbReference type="InterPro" id="IPR001173">
    <property type="entry name" value="Glyco_trans_2-like"/>
</dbReference>
<accession>A0A2T2YEP5</accession>
<dbReference type="PANTHER" id="PTHR43685">
    <property type="entry name" value="GLYCOSYLTRANSFERASE"/>
    <property type="match status" value="1"/>
</dbReference>
<dbReference type="AlphaFoldDB" id="A0A2T2YEP5"/>
<dbReference type="Pfam" id="PF00535">
    <property type="entry name" value="Glycos_transf_2"/>
    <property type="match status" value="1"/>
</dbReference>
<evidence type="ECO:0000313" key="3">
    <source>
        <dbReference type="Proteomes" id="UP000240357"/>
    </source>
</evidence>
<dbReference type="RefSeq" id="WP_106929193.1">
    <property type="nucleotide sequence ID" value="NZ_PYFT01000001.1"/>
</dbReference>
<feature type="domain" description="Glycosyltransferase 2-like" evidence="1">
    <location>
        <begin position="8"/>
        <end position="144"/>
    </location>
</feature>
<sequence length="297" mass="34277">MSSIPFVSVIIPTYRDWKRLSYCIDALDKQTYPKESFEVIIVNNDPKDQIPENYYLPDNIIIINESASGSYAARNKGISLAKGEIFGFTDSDCIPHTDWLKNAVQFFKENSDYDRIGGKVELFFSGTQYTVAEAYEIVYAFRQDENVKNGRSVTANMFTKKKVLDKIGLFNQNMYSGGDFEWGKRATANNFKIGYAPNVIINHPARKELKQITRKARRVVSGKKEITKSETGILQKYVDFVYEIRPPFNEFKHIFSRGKQLNLRLKLLVFLTRYNIRVTRAFEELRLVHGAKPVYDA</sequence>
<comment type="caution">
    <text evidence="2">The sequence shown here is derived from an EMBL/GenBank/DDBJ whole genome shotgun (WGS) entry which is preliminary data.</text>
</comment>